<dbReference type="FunFam" id="3.40.50.300:FF:001471">
    <property type="entry name" value="P-loop containing nucleoside triphosphate hydrolase protein"/>
    <property type="match status" value="1"/>
</dbReference>
<dbReference type="SUPFAM" id="SSF52540">
    <property type="entry name" value="P-loop containing nucleoside triphosphate hydrolases"/>
    <property type="match status" value="2"/>
</dbReference>
<dbReference type="Proteomes" id="UP000034291">
    <property type="component" value="Unassembled WGS sequence"/>
</dbReference>
<keyword evidence="3" id="KW-0547">Nucleotide-binding</keyword>
<feature type="domain" description="ABC transmembrane type-1" evidence="10">
    <location>
        <begin position="864"/>
        <end position="1146"/>
    </location>
</feature>
<feature type="domain" description="ABC transmembrane type-1" evidence="10">
    <location>
        <begin position="117"/>
        <end position="406"/>
    </location>
</feature>
<dbReference type="EMBL" id="JZBS01000148">
    <property type="protein sequence ID" value="KKK27038.1"/>
    <property type="molecule type" value="Genomic_DNA"/>
</dbReference>
<feature type="transmembrane region" description="Helical" evidence="8">
    <location>
        <begin position="978"/>
        <end position="997"/>
    </location>
</feature>
<dbReference type="PROSITE" id="PS50929">
    <property type="entry name" value="ABC_TM1F"/>
    <property type="match status" value="2"/>
</dbReference>
<dbReference type="InterPro" id="IPR003593">
    <property type="entry name" value="AAA+_ATPase"/>
</dbReference>
<dbReference type="STRING" id="308745.A0A0F8V5L0"/>
<dbReference type="SMART" id="SM00382">
    <property type="entry name" value="AAA"/>
    <property type="match status" value="2"/>
</dbReference>
<dbReference type="InterPro" id="IPR017871">
    <property type="entry name" value="ABC_transporter-like_CS"/>
</dbReference>
<feature type="region of interest" description="Disordered" evidence="7">
    <location>
        <begin position="796"/>
        <end position="828"/>
    </location>
</feature>
<evidence type="ECO:0000256" key="4">
    <source>
        <dbReference type="ARBA" id="ARBA00022840"/>
    </source>
</evidence>
<dbReference type="Gene3D" id="3.40.50.300">
    <property type="entry name" value="P-loop containing nucleotide triphosphate hydrolases"/>
    <property type="match status" value="2"/>
</dbReference>
<comment type="subcellular location">
    <subcellularLocation>
        <location evidence="1">Membrane</location>
        <topology evidence="1">Multi-pass membrane protein</topology>
    </subcellularLocation>
</comment>
<dbReference type="InterPro" id="IPR036640">
    <property type="entry name" value="ABC1_TM_sf"/>
</dbReference>
<dbReference type="Gene3D" id="1.20.1560.10">
    <property type="entry name" value="ABC transporter type 1, transmembrane domain"/>
    <property type="match status" value="2"/>
</dbReference>
<feature type="domain" description="ABC transporter" evidence="9">
    <location>
        <begin position="443"/>
        <end position="682"/>
    </location>
</feature>
<keyword evidence="12" id="KW-1185">Reference proteome</keyword>
<dbReference type="InterPro" id="IPR039421">
    <property type="entry name" value="Type_1_exporter"/>
</dbReference>
<evidence type="ECO:0000256" key="1">
    <source>
        <dbReference type="ARBA" id="ARBA00004141"/>
    </source>
</evidence>
<feature type="transmembrane region" description="Helical" evidence="8">
    <location>
        <begin position="263"/>
        <end position="281"/>
    </location>
</feature>
<dbReference type="OrthoDB" id="6500128at2759"/>
<feature type="region of interest" description="Disordered" evidence="7">
    <location>
        <begin position="698"/>
        <end position="741"/>
    </location>
</feature>
<dbReference type="GO" id="GO:0015421">
    <property type="term" value="F:ABC-type oligopeptide transporter activity"/>
    <property type="evidence" value="ECO:0007669"/>
    <property type="project" value="TreeGrafter"/>
</dbReference>
<evidence type="ECO:0000256" key="2">
    <source>
        <dbReference type="ARBA" id="ARBA00022692"/>
    </source>
</evidence>
<keyword evidence="6 8" id="KW-0472">Membrane</keyword>
<gene>
    <name evidence="11" type="ORF">ARAM_001131</name>
</gene>
<dbReference type="Pfam" id="PF04669">
    <property type="entry name" value="PBDC1"/>
    <property type="match status" value="1"/>
</dbReference>
<dbReference type="InterPro" id="IPR011527">
    <property type="entry name" value="ABC1_TM_dom"/>
</dbReference>
<feature type="transmembrane region" description="Helical" evidence="8">
    <location>
        <begin position="117"/>
        <end position="138"/>
    </location>
</feature>
<evidence type="ECO:0000259" key="9">
    <source>
        <dbReference type="PROSITE" id="PS50893"/>
    </source>
</evidence>
<evidence type="ECO:0000256" key="5">
    <source>
        <dbReference type="ARBA" id="ARBA00022989"/>
    </source>
</evidence>
<dbReference type="CDD" id="cd18577">
    <property type="entry name" value="ABC_6TM_Pgp_ABCB1_D1_like"/>
    <property type="match status" value="1"/>
</dbReference>
<proteinExistence type="predicted"/>
<feature type="compositionally biased region" description="Low complexity" evidence="7">
    <location>
        <begin position="705"/>
        <end position="714"/>
    </location>
</feature>
<organism evidence="11 12">
    <name type="scientific">Aspergillus rambellii</name>
    <dbReference type="NCBI Taxonomy" id="308745"/>
    <lineage>
        <taxon>Eukaryota</taxon>
        <taxon>Fungi</taxon>
        <taxon>Dikarya</taxon>
        <taxon>Ascomycota</taxon>
        <taxon>Pezizomycotina</taxon>
        <taxon>Eurotiomycetes</taxon>
        <taxon>Eurotiomycetidae</taxon>
        <taxon>Eurotiales</taxon>
        <taxon>Aspergillaceae</taxon>
        <taxon>Aspergillus</taxon>
        <taxon>Aspergillus subgen. Nidulantes</taxon>
    </lineage>
</organism>
<dbReference type="GO" id="GO:0090374">
    <property type="term" value="P:oligopeptide export from mitochondrion"/>
    <property type="evidence" value="ECO:0007669"/>
    <property type="project" value="TreeGrafter"/>
</dbReference>
<dbReference type="InterPro" id="IPR021148">
    <property type="entry name" value="Polysacc_synth_dom"/>
</dbReference>
<feature type="transmembrane region" description="Helical" evidence="8">
    <location>
        <begin position="1081"/>
        <end position="1105"/>
    </location>
</feature>
<dbReference type="GO" id="GO:0016887">
    <property type="term" value="F:ATP hydrolysis activity"/>
    <property type="evidence" value="ECO:0007669"/>
    <property type="project" value="InterPro"/>
</dbReference>
<feature type="transmembrane region" description="Helical" evidence="8">
    <location>
        <begin position="861"/>
        <end position="881"/>
    </location>
</feature>
<feature type="transmembrane region" description="Helical" evidence="8">
    <location>
        <begin position="901"/>
        <end position="923"/>
    </location>
</feature>
<dbReference type="PROSITE" id="PS50893">
    <property type="entry name" value="ABC_TRANSPORTER_2"/>
    <property type="match status" value="2"/>
</dbReference>
<dbReference type="InterPro" id="IPR003439">
    <property type="entry name" value="ABC_transporter-like_ATP-bd"/>
</dbReference>
<reference evidence="11 12" key="1">
    <citation type="submission" date="2015-02" db="EMBL/GenBank/DDBJ databases">
        <title>Draft Genome Sequences of Two Closely-Related Aflatoxigenic Aspergillus Species Obtained from the Cote d'Ivoire.</title>
        <authorList>
            <person name="Moore G.G."/>
            <person name="Beltz S.B."/>
            <person name="Mack B.M."/>
        </authorList>
    </citation>
    <scope>NUCLEOTIDE SEQUENCE [LARGE SCALE GENOMIC DNA]</scope>
    <source>
        <strain evidence="11 12">SRRC1468</strain>
    </source>
</reference>
<feature type="transmembrane region" description="Helical" evidence="8">
    <location>
        <begin position="1117"/>
        <end position="1141"/>
    </location>
</feature>
<evidence type="ECO:0000256" key="7">
    <source>
        <dbReference type="SAM" id="MobiDB-lite"/>
    </source>
</evidence>
<dbReference type="Pfam" id="PF00005">
    <property type="entry name" value="ABC_tran"/>
    <property type="match status" value="2"/>
</dbReference>
<dbReference type="Gene3D" id="1.10.3560.10">
    <property type="entry name" value="yst0336 like domain"/>
    <property type="match status" value="1"/>
</dbReference>
<evidence type="ECO:0000256" key="8">
    <source>
        <dbReference type="SAM" id="Phobius"/>
    </source>
</evidence>
<dbReference type="InterPro" id="IPR027417">
    <property type="entry name" value="P-loop_NTPase"/>
</dbReference>
<dbReference type="CDD" id="cd18578">
    <property type="entry name" value="ABC_6TM_Pgp_ABCB1_D2_like"/>
    <property type="match status" value="1"/>
</dbReference>
<dbReference type="GO" id="GO:0005743">
    <property type="term" value="C:mitochondrial inner membrane"/>
    <property type="evidence" value="ECO:0007669"/>
    <property type="project" value="TreeGrafter"/>
</dbReference>
<accession>A0A0F8V5L0</accession>
<protein>
    <recommendedName>
        <fullName evidence="13">ABC a-pheromone efflux pump AtrD</fullName>
    </recommendedName>
</protein>
<dbReference type="InterPro" id="IPR023139">
    <property type="entry name" value="PBDC1-like_dom_sf"/>
</dbReference>
<dbReference type="FunFam" id="3.40.50.300:FF:003218">
    <property type="entry name" value="ABC a-pheromone efflux pump AtrD"/>
    <property type="match status" value="1"/>
</dbReference>
<evidence type="ECO:0000313" key="11">
    <source>
        <dbReference type="EMBL" id="KKK27038.1"/>
    </source>
</evidence>
<dbReference type="PROSITE" id="PS00211">
    <property type="entry name" value="ABC_TRANSPORTER_1"/>
    <property type="match status" value="1"/>
</dbReference>
<evidence type="ECO:0000313" key="12">
    <source>
        <dbReference type="Proteomes" id="UP000034291"/>
    </source>
</evidence>
<dbReference type="PANTHER" id="PTHR43394:SF15">
    <property type="entry name" value="ALPHA-FACTOR-TRANSPORTING ATPASE"/>
    <property type="match status" value="1"/>
</dbReference>
<evidence type="ECO:0008006" key="13">
    <source>
        <dbReference type="Google" id="ProtNLM"/>
    </source>
</evidence>
<comment type="caution">
    <text evidence="11">The sequence shown here is derived from an EMBL/GenBank/DDBJ whole genome shotgun (WGS) entry which is preliminary data.</text>
</comment>
<evidence type="ECO:0000256" key="6">
    <source>
        <dbReference type="ARBA" id="ARBA00023136"/>
    </source>
</evidence>
<dbReference type="PANTHER" id="PTHR43394">
    <property type="entry name" value="ATP-DEPENDENT PERMEASE MDL1, MITOCHONDRIAL"/>
    <property type="match status" value="1"/>
</dbReference>
<dbReference type="Pfam" id="PF00664">
    <property type="entry name" value="ABC_membrane"/>
    <property type="match status" value="1"/>
</dbReference>
<keyword evidence="2 8" id="KW-0812">Transmembrane</keyword>
<evidence type="ECO:0000259" key="10">
    <source>
        <dbReference type="PROSITE" id="PS50929"/>
    </source>
</evidence>
<name>A0A0F8V5L0_9EURO</name>
<dbReference type="SUPFAM" id="SSF90123">
    <property type="entry name" value="ABC transporter transmembrane region"/>
    <property type="match status" value="2"/>
</dbReference>
<evidence type="ECO:0000256" key="3">
    <source>
        <dbReference type="ARBA" id="ARBA00022741"/>
    </source>
</evidence>
<dbReference type="GO" id="GO:0005524">
    <property type="term" value="F:ATP binding"/>
    <property type="evidence" value="ECO:0007669"/>
    <property type="project" value="UniProtKB-KW"/>
</dbReference>
<keyword evidence="5 8" id="KW-1133">Transmembrane helix</keyword>
<feature type="domain" description="ABC transporter" evidence="9">
    <location>
        <begin position="1180"/>
        <end position="1432"/>
    </location>
</feature>
<keyword evidence="4" id="KW-0067">ATP-binding</keyword>
<sequence>MSKPFDPETAENLEDMERQFAVKAVEHLMTYWSILEKVRGSELRLTKMDDEIYEHFKKEFPEFDPAETIDEDNMKSKEGKEKWRNWVNQYEDKIHDFNFGTMLRASAKTEYDRDNTIFAALLASFVTPIFSVILGEIFNCFTQYGGGAITGDVLIERVSAYCLRLVGLGAIGWLCNSIYFILFVAFGELQAANSRDRLFGELLKKDQRWFEAREEGTRTFLGCVQIQIQELQMATSHPLGLVLQYSFRTIISLALAFYTSWKLSLVILAGIPIVLAIVPFLSPKIEANIEAQKEELTKASKIVNIAVASIDTVKCLNGQSIELRNYVSRIDKATTKYLIQACFSSVQISIIRFMMFGMFVQGFWYGSTLVHSGNLLAGNVLRTFWACSTAAQSVEALLPQVIVLQKGKVAASALQKILDDRTDDAPTREMQGALYPSHCEGDIEVTNLSFCYPSQPNRLSLNSASFFFPAGATTFIIGKSGSGKSTLGQLLTGFYLPTSGEILIDGNPIQTLRVNWIRNNVTYVEQRSILFNESILKNIAFGRRDYEDIQKADVEESISLAMLKGTIESLPNGIDTCVGDGGSFLSGGQRQRVAIARARLRDTPILIMDEPTSALDGTNRVEVINALREWRKNKTTIIITHDMSHIRDCDFVYVLDHGSVLQSGYKHELKYTQKCGEFFDSHQKTHFTRDEFRKHFGEDDDLLSDSDASSTCSTENSYDQNKDKLSRTHHTTPPLPPPKAYPGRVQAKAMAEQFTSSLEYDGWRGRGEVYPPNVPFVNQFEIPMEDLDHTQGKRSHMKTRRLENQTSPAVYPSRQVRDSDHKKVTSSWRKRRMNAHLKHTQSPLRRALQTVLPSLTLKQRLYLLVATFCTLTHASATPMFSFFLSQLLRTFYSEHDDGMKWALAVLGVSVFDAFATYSMHYLLELCGQIWIDNLRKRAFERVLDQPREWFEEEQNSPSQISTCLYESGEEVRNILSRLGGFVLVAASVTLMAVIWSLAICWKLTFVALACGPVIYAITRGFERTSGIWDQRCTEARTTISNVFVETFCEIRTVRSLTLEHYFHRKYLKAASKCLTLGFRKAIYTGLLFGLVESTISFVSALIFYYGAALVKYQEFTVGNIMTVFSVLLFSISYASTVVSWIPQISSSREMAKRLLRLVDLPKGASHEHLGQTKISRAGVVKIARLNFEYPSRPNAPVLRDVSLSIPTGSCTAIVGRSGSGKSTIASLLLNLYETPRSRYPPDTFSPTISFGGIDIHQLHTPTLRSLIAVVAQQPTIFPGTIQDNISYGLPSDSHLNTLHSARGAAKAAGIDEFIMSLPDGYLTVIGDGGVGFSGGQAQRLVIARALVRRPQILILDEATSSLDPKGADLIKETVRGLVSTRQGLTVIIITHARKMMELADKVIVLDQGRIVEEGPYRALSRKHGGKLRALIEHPTEET</sequence>
<feature type="transmembrane region" description="Helical" evidence="8">
    <location>
        <begin position="158"/>
        <end position="187"/>
    </location>
</feature>